<gene>
    <name evidence="2" type="ORF">MAM1_0462c10619</name>
</gene>
<dbReference type="EMBL" id="DF836751">
    <property type="protein sequence ID" value="GAN11065.1"/>
    <property type="molecule type" value="Genomic_DNA"/>
</dbReference>
<keyword evidence="3" id="KW-1185">Reference proteome</keyword>
<evidence type="ECO:0000256" key="1">
    <source>
        <dbReference type="SAM" id="MobiDB-lite"/>
    </source>
</evidence>
<organism evidence="2">
    <name type="scientific">Mucor ambiguus</name>
    <dbReference type="NCBI Taxonomy" id="91626"/>
    <lineage>
        <taxon>Eukaryota</taxon>
        <taxon>Fungi</taxon>
        <taxon>Fungi incertae sedis</taxon>
        <taxon>Mucoromycota</taxon>
        <taxon>Mucoromycotina</taxon>
        <taxon>Mucoromycetes</taxon>
        <taxon>Mucorales</taxon>
        <taxon>Mucorineae</taxon>
        <taxon>Mucoraceae</taxon>
        <taxon>Mucor</taxon>
    </lineage>
</organism>
<name>A0A0C9LYG8_9FUNG</name>
<evidence type="ECO:0000313" key="3">
    <source>
        <dbReference type="Proteomes" id="UP000053815"/>
    </source>
</evidence>
<dbReference type="InterPro" id="IPR032427">
    <property type="entry name" value="P22_portal"/>
</dbReference>
<reference evidence="2" key="1">
    <citation type="submission" date="2014-09" db="EMBL/GenBank/DDBJ databases">
        <title>Draft genome sequence of an oleaginous Mucoromycotina fungus Mucor ambiguus NBRC6742.</title>
        <authorList>
            <person name="Takeda I."/>
            <person name="Yamane N."/>
            <person name="Morita T."/>
            <person name="Tamano K."/>
            <person name="Machida M."/>
            <person name="Baker S."/>
            <person name="Koike H."/>
        </authorList>
    </citation>
    <scope>NUCLEOTIDE SEQUENCE</scope>
    <source>
        <strain evidence="2">NBRC 6742</strain>
    </source>
</reference>
<dbReference type="Proteomes" id="UP000053815">
    <property type="component" value="Unassembled WGS sequence"/>
</dbReference>
<dbReference type="AlphaFoldDB" id="A0A0C9LYG8"/>
<sequence length="691" mass="77903">MQDKLEIDTLAGRIEKQYKEGLSYKRRMGFLDKWPEYERFKAGDQWPPATQRTKSLPRPVFNIIDMVESHKVASVMSEQINMIYSAEEIDEDNPMDVDIGDLFTRYSSATWERIKQDELNEEALDVGANTGTAIWHYYWDNNVKGGQKIPYVGEMEGEILDPINVFFGNPQQRNTQKQPYIIISSREMVRNVKDSAEANGVSKEMVEQIKPDKETQDQGYDMARVELNDTSKVTVLTKYWKEDGKVMFTKVASSVVIKKPTDTELTLYPIVVMQWKRRRKSIFGIGDTEGLIPNQKAINTLIAMQILSVQLTGWPKMVYKSNAIDPSKVTNTPGEMIEDKMPPGQGDGVRYLNPASMPATAANLVEAILGYTRQMTGANEAATGTAPSAQLNATAIMLLQKAAAIPIESIKRRFYRAVEDIGRIWEDFWKVKYNLPRQIILKDDEGEEYSQMFQGSAYKDTPLNLKIDVGPSSTYSESLMLSSLQAMFDKKEINLEQFLRYAPKNVVPYRDRLLKELDEKKGVVGMMEQFVQSMSPEEQQMFSQMQPDQQLMILQQNLFPQPALPAVPQAPQAPVIPMQQPVGGAVINGFDVEQNHLYVSNESTEQLEVKAGGETRTLPPGESWGEPLNYSSFTIKALTGEEDETYQFSVAATVYGLAGADRVNGIMDNLKKSVEAPDPTPEPKQKPEAKK</sequence>
<feature type="region of interest" description="Disordered" evidence="1">
    <location>
        <begin position="669"/>
        <end position="691"/>
    </location>
</feature>
<accession>A0A0C9LYG8</accession>
<evidence type="ECO:0000313" key="2">
    <source>
        <dbReference type="EMBL" id="GAN11065.1"/>
    </source>
</evidence>
<dbReference type="Pfam" id="PF16510">
    <property type="entry name" value="P22_portal"/>
    <property type="match status" value="1"/>
</dbReference>
<protein>
    <submittedName>
        <fullName evidence="2">Head-to-tail joining protein</fullName>
    </submittedName>
</protein>
<proteinExistence type="predicted"/>